<dbReference type="OrthoDB" id="121140at2"/>
<dbReference type="STRING" id="123320.SAMN06309945_2241"/>
<evidence type="ECO:0000256" key="1">
    <source>
        <dbReference type="SAM" id="MobiDB-lite"/>
    </source>
</evidence>
<feature type="region of interest" description="Disordered" evidence="1">
    <location>
        <begin position="1"/>
        <end position="130"/>
    </location>
</feature>
<feature type="compositionally biased region" description="Gly residues" evidence="1">
    <location>
        <begin position="472"/>
        <end position="495"/>
    </location>
</feature>
<feature type="transmembrane region" description="Helical" evidence="2">
    <location>
        <begin position="204"/>
        <end position="233"/>
    </location>
</feature>
<evidence type="ECO:0000259" key="3">
    <source>
        <dbReference type="Pfam" id="PF10110"/>
    </source>
</evidence>
<feature type="domain" description="Glycerophosphoryl diester phosphodiesterase membrane" evidence="3">
    <location>
        <begin position="298"/>
        <end position="434"/>
    </location>
</feature>
<feature type="compositionally biased region" description="Low complexity" evidence="1">
    <location>
        <begin position="38"/>
        <end position="104"/>
    </location>
</feature>
<dbReference type="EMBL" id="FUZP01000002">
    <property type="protein sequence ID" value="SKC63112.1"/>
    <property type="molecule type" value="Genomic_DNA"/>
</dbReference>
<proteinExistence type="predicted"/>
<feature type="compositionally biased region" description="Polar residues" evidence="1">
    <location>
        <begin position="110"/>
        <end position="122"/>
    </location>
</feature>
<keyword evidence="2" id="KW-0472">Membrane</keyword>
<feature type="transmembrane region" description="Helical" evidence="2">
    <location>
        <begin position="254"/>
        <end position="283"/>
    </location>
</feature>
<dbReference type="Pfam" id="PF10110">
    <property type="entry name" value="GPDPase_memb"/>
    <property type="match status" value="1"/>
</dbReference>
<reference evidence="4 5" key="1">
    <citation type="submission" date="2017-02" db="EMBL/GenBank/DDBJ databases">
        <authorList>
            <person name="Peterson S.W."/>
        </authorList>
    </citation>
    <scope>NUCLEOTIDE SEQUENCE [LARGE SCALE GENOMIC DNA]</scope>
    <source>
        <strain evidence="4 5">VKM Ac-2059</strain>
    </source>
</reference>
<keyword evidence="5" id="KW-1185">Reference proteome</keyword>
<dbReference type="RefSeq" id="WP_079728290.1">
    <property type="nucleotide sequence ID" value="NZ_FUZP01000002.1"/>
</dbReference>
<feature type="compositionally biased region" description="Basic and acidic residues" evidence="1">
    <location>
        <begin position="23"/>
        <end position="36"/>
    </location>
</feature>
<dbReference type="InterPro" id="IPR018476">
    <property type="entry name" value="GlyceroP-diester-Pdiesterase_M"/>
</dbReference>
<evidence type="ECO:0000256" key="2">
    <source>
        <dbReference type="SAM" id="Phobius"/>
    </source>
</evidence>
<sequence>MTNDDGWRSPGADSNTNGSAGGRGDETPPRYGERLPEGQAPQPYGQPTGQQQPYGEQPQPYGQQPQYGQPGPYGQQQPYGQPQYGQQAPYGQQYGQPQFGQQAPFDPNNPYGQQPFGQQNQGWAPPPKPGLIPLRPLSFGTLISAPFQTLRRNPKTTFGSALLITGVTTILTLLVVGLVSYFAFGRIAQAAVEDRDTIAAGAVLQIVLASLIPFLLTIAGAVFLQGVIVTEVARATLGEKLRLGEAWKATWPRFWALVAWTLVASLAMLLAIGLLIGLIVLLVSLGGGFVGASVAVGILGFLVLIAAVFWLSTKLSLVPSGIVLERLGFAAAIRRSWSLTTGYFWKTLGIQLLVAFIVGTVSQVVTTPVSVIFSVVAGSLDPTGSAITDNNITTIIVLYIVLALLSIITSSVTAVAQSATSALIYIDLRMRKEGLDLQLMRFVESRERGQASDTENPYAFEGDPRQQQQGGPAQGYPGGGPGSNTGPGTWGGNGA</sequence>
<evidence type="ECO:0000313" key="4">
    <source>
        <dbReference type="EMBL" id="SKC63112.1"/>
    </source>
</evidence>
<dbReference type="AlphaFoldDB" id="A0A1T5KHB5"/>
<accession>A0A1T5KHB5</accession>
<feature type="transmembrane region" description="Helical" evidence="2">
    <location>
        <begin position="396"/>
        <end position="426"/>
    </location>
</feature>
<protein>
    <submittedName>
        <fullName evidence="4">Membrane-anchored glycerophosphoryl diester phosphodiesterase (GDPDase), membrane domain</fullName>
    </submittedName>
</protein>
<gene>
    <name evidence="4" type="ORF">SAMN06309945_2241</name>
</gene>
<feature type="transmembrane region" description="Helical" evidence="2">
    <location>
        <begin position="161"/>
        <end position="184"/>
    </location>
</feature>
<feature type="transmembrane region" description="Helical" evidence="2">
    <location>
        <begin position="289"/>
        <end position="311"/>
    </location>
</feature>
<evidence type="ECO:0000313" key="5">
    <source>
        <dbReference type="Proteomes" id="UP000190857"/>
    </source>
</evidence>
<feature type="region of interest" description="Disordered" evidence="1">
    <location>
        <begin position="446"/>
        <end position="495"/>
    </location>
</feature>
<name>A0A1T5KHB5_9MICO</name>
<keyword evidence="2" id="KW-0812">Transmembrane</keyword>
<keyword evidence="2" id="KW-1133">Transmembrane helix</keyword>
<feature type="transmembrane region" description="Helical" evidence="2">
    <location>
        <begin position="352"/>
        <end position="376"/>
    </location>
</feature>
<dbReference type="Proteomes" id="UP000190857">
    <property type="component" value="Unassembled WGS sequence"/>
</dbReference>
<organism evidence="4 5">
    <name type="scientific">Okibacterium fritillariae</name>
    <dbReference type="NCBI Taxonomy" id="123320"/>
    <lineage>
        <taxon>Bacteria</taxon>
        <taxon>Bacillati</taxon>
        <taxon>Actinomycetota</taxon>
        <taxon>Actinomycetes</taxon>
        <taxon>Micrococcales</taxon>
        <taxon>Microbacteriaceae</taxon>
        <taxon>Okibacterium</taxon>
    </lineage>
</organism>